<dbReference type="PROSITE" id="PS50929">
    <property type="entry name" value="ABC_TM1F"/>
    <property type="match status" value="1"/>
</dbReference>
<dbReference type="PANTHER" id="PTHR43394">
    <property type="entry name" value="ATP-DEPENDENT PERMEASE MDL1, MITOCHONDRIAL"/>
    <property type="match status" value="1"/>
</dbReference>
<dbReference type="Pfam" id="PF00005">
    <property type="entry name" value="ABC_tran"/>
    <property type="match status" value="1"/>
</dbReference>
<dbReference type="GO" id="GO:0005524">
    <property type="term" value="F:ATP binding"/>
    <property type="evidence" value="ECO:0007669"/>
    <property type="project" value="UniProtKB-KW"/>
</dbReference>
<dbReference type="InterPro" id="IPR017871">
    <property type="entry name" value="ABC_transporter-like_CS"/>
</dbReference>
<evidence type="ECO:0000256" key="1">
    <source>
        <dbReference type="ARBA" id="ARBA00004651"/>
    </source>
</evidence>
<reference evidence="12 14" key="1">
    <citation type="submission" date="2017-05" db="EMBL/GenBank/DDBJ databases">
        <title>Whole genome sequencing of Proteus mirabilis AR_0155.</title>
        <authorList>
            <person name="Conlan S."/>
            <person name="Thomas P.J."/>
            <person name="Mullikin J."/>
            <person name="Frank K.M."/>
            <person name="Segre J.A."/>
        </authorList>
    </citation>
    <scope>NUCLEOTIDE SEQUENCE [LARGE SCALE GENOMIC DNA]</scope>
    <source>
        <strain evidence="12 14">AR_0155</strain>
    </source>
</reference>
<dbReference type="SMART" id="SM00382">
    <property type="entry name" value="AAA"/>
    <property type="match status" value="1"/>
</dbReference>
<comment type="subcellular location">
    <subcellularLocation>
        <location evidence="1">Cell membrane</location>
        <topology evidence="1">Multi-pass membrane protein</topology>
    </subcellularLocation>
</comment>
<evidence type="ECO:0000256" key="2">
    <source>
        <dbReference type="ARBA" id="ARBA00022448"/>
    </source>
</evidence>
<evidence type="ECO:0000256" key="4">
    <source>
        <dbReference type="ARBA" id="ARBA00022692"/>
    </source>
</evidence>
<evidence type="ECO:0000256" key="5">
    <source>
        <dbReference type="ARBA" id="ARBA00022741"/>
    </source>
</evidence>
<dbReference type="GO" id="GO:0015421">
    <property type="term" value="F:ABC-type oligopeptide transporter activity"/>
    <property type="evidence" value="ECO:0007669"/>
    <property type="project" value="TreeGrafter"/>
</dbReference>
<evidence type="ECO:0000259" key="11">
    <source>
        <dbReference type="PROSITE" id="PS50929"/>
    </source>
</evidence>
<dbReference type="InterPro" id="IPR011527">
    <property type="entry name" value="ABC1_TM_dom"/>
</dbReference>
<gene>
    <name evidence="13" type="primary">nrpB</name>
    <name evidence="12" type="ORF">AM402_04655</name>
    <name evidence="13" type="ORF">NCTC11938_02803</name>
</gene>
<feature type="transmembrane region" description="Helical" evidence="9">
    <location>
        <begin position="278"/>
        <end position="302"/>
    </location>
</feature>
<proteinExistence type="predicted"/>
<dbReference type="EMBL" id="CP021694">
    <property type="protein sequence ID" value="ARX33470.1"/>
    <property type="molecule type" value="Genomic_DNA"/>
</dbReference>
<dbReference type="GeneID" id="6802373"/>
<dbReference type="PROSITE" id="PS00211">
    <property type="entry name" value="ABC_TRANSPORTER_1"/>
    <property type="match status" value="1"/>
</dbReference>
<dbReference type="PROSITE" id="PS50893">
    <property type="entry name" value="ABC_TRANSPORTER_2"/>
    <property type="match status" value="1"/>
</dbReference>
<evidence type="ECO:0000256" key="8">
    <source>
        <dbReference type="ARBA" id="ARBA00023136"/>
    </source>
</evidence>
<feature type="transmembrane region" description="Helical" evidence="9">
    <location>
        <begin position="246"/>
        <end position="266"/>
    </location>
</feature>
<dbReference type="InterPro" id="IPR003439">
    <property type="entry name" value="ABC_transporter-like_ATP-bd"/>
</dbReference>
<evidence type="ECO:0000256" key="7">
    <source>
        <dbReference type="ARBA" id="ARBA00022989"/>
    </source>
</evidence>
<keyword evidence="4 9" id="KW-0812">Transmembrane</keyword>
<keyword evidence="5" id="KW-0547">Nucleotide-binding</keyword>
<dbReference type="EMBL" id="UGTS01000005">
    <property type="protein sequence ID" value="SUC38533.1"/>
    <property type="molecule type" value="Genomic_DNA"/>
</dbReference>
<feature type="domain" description="ABC transporter" evidence="10">
    <location>
        <begin position="335"/>
        <end position="570"/>
    </location>
</feature>
<dbReference type="Gene3D" id="3.40.50.300">
    <property type="entry name" value="P-loop containing nucleotide triphosphate hydrolases"/>
    <property type="match status" value="1"/>
</dbReference>
<dbReference type="RefSeq" id="WP_000588838.1">
    <property type="nucleotide sequence ID" value="NZ_ABFCQN020000017.1"/>
</dbReference>
<feature type="transmembrane region" description="Helical" evidence="9">
    <location>
        <begin position="20"/>
        <end position="46"/>
    </location>
</feature>
<dbReference type="STRING" id="584.AOUC001_14495"/>
<protein>
    <submittedName>
        <fullName evidence="12">Iron ABC transporter ATP-binding protein</fullName>
    </submittedName>
    <submittedName>
        <fullName evidence="13">Siderophore ABC transporter ATP-binding/permease</fullName>
        <ecNumber evidence="13">3.6.3.-</ecNumber>
    </submittedName>
</protein>
<dbReference type="SUPFAM" id="SSF52540">
    <property type="entry name" value="P-loop containing nucleoside triphosphate hydrolases"/>
    <property type="match status" value="1"/>
</dbReference>
<keyword evidence="6 13" id="KW-0067">ATP-binding</keyword>
<evidence type="ECO:0000256" key="6">
    <source>
        <dbReference type="ARBA" id="ARBA00022840"/>
    </source>
</evidence>
<evidence type="ECO:0000313" key="12">
    <source>
        <dbReference type="EMBL" id="ARX33470.1"/>
    </source>
</evidence>
<feature type="transmembrane region" description="Helical" evidence="9">
    <location>
        <begin position="136"/>
        <end position="155"/>
    </location>
</feature>
<dbReference type="InterPro" id="IPR003593">
    <property type="entry name" value="AAA+_ATPase"/>
</dbReference>
<dbReference type="OMA" id="AMQDDIG"/>
<dbReference type="Pfam" id="PF00664">
    <property type="entry name" value="ABC_membrane"/>
    <property type="match status" value="1"/>
</dbReference>
<dbReference type="InterPro" id="IPR039421">
    <property type="entry name" value="Type_1_exporter"/>
</dbReference>
<feature type="domain" description="ABC transmembrane type-1" evidence="11">
    <location>
        <begin position="22"/>
        <end position="296"/>
    </location>
</feature>
<dbReference type="FunFam" id="3.40.50.300:FF:000221">
    <property type="entry name" value="Multidrug ABC transporter ATP-binding protein"/>
    <property type="match status" value="1"/>
</dbReference>
<dbReference type="GO" id="GO:0005886">
    <property type="term" value="C:plasma membrane"/>
    <property type="evidence" value="ECO:0007669"/>
    <property type="project" value="UniProtKB-SubCell"/>
</dbReference>
<reference evidence="13 15" key="2">
    <citation type="submission" date="2018-06" db="EMBL/GenBank/DDBJ databases">
        <authorList>
            <consortium name="Pathogen Informatics"/>
            <person name="Doyle S."/>
        </authorList>
    </citation>
    <scope>NUCLEOTIDE SEQUENCE [LARGE SCALE GENOMIC DNA]</scope>
    <source>
        <strain evidence="13 15">NCTC11938</strain>
    </source>
</reference>
<dbReference type="GO" id="GO:0016887">
    <property type="term" value="F:ATP hydrolysis activity"/>
    <property type="evidence" value="ECO:0007669"/>
    <property type="project" value="InterPro"/>
</dbReference>
<evidence type="ECO:0000313" key="15">
    <source>
        <dbReference type="Proteomes" id="UP000254191"/>
    </source>
</evidence>
<name>A0A1Z1SRU2_PROMI</name>
<evidence type="ECO:0000313" key="14">
    <source>
        <dbReference type="Proteomes" id="UP000195540"/>
    </source>
</evidence>
<dbReference type="OrthoDB" id="9806127at2"/>
<dbReference type="InterPro" id="IPR027417">
    <property type="entry name" value="P-loop_NTPase"/>
</dbReference>
<organism evidence="13 15">
    <name type="scientific">Proteus mirabilis</name>
    <dbReference type="NCBI Taxonomy" id="584"/>
    <lineage>
        <taxon>Bacteria</taxon>
        <taxon>Pseudomonadati</taxon>
        <taxon>Pseudomonadota</taxon>
        <taxon>Gammaproteobacteria</taxon>
        <taxon>Enterobacterales</taxon>
        <taxon>Morganellaceae</taxon>
        <taxon>Proteus</taxon>
    </lineage>
</organism>
<dbReference type="Proteomes" id="UP000195540">
    <property type="component" value="Chromosome"/>
</dbReference>
<dbReference type="AlphaFoldDB" id="A0A1Z1SRU2"/>
<evidence type="ECO:0000259" key="10">
    <source>
        <dbReference type="PROSITE" id="PS50893"/>
    </source>
</evidence>
<keyword evidence="2" id="KW-0813">Transport</keyword>
<dbReference type="Gene3D" id="1.20.1560.10">
    <property type="entry name" value="ABC transporter type 1, transmembrane domain"/>
    <property type="match status" value="1"/>
</dbReference>
<dbReference type="EC" id="3.6.3.-" evidence="13"/>
<dbReference type="SUPFAM" id="SSF90123">
    <property type="entry name" value="ABC transporter transmembrane region"/>
    <property type="match status" value="1"/>
</dbReference>
<feature type="transmembrane region" description="Helical" evidence="9">
    <location>
        <begin position="58"/>
        <end position="88"/>
    </location>
</feature>
<keyword evidence="8 9" id="KW-0472">Membrane</keyword>
<evidence type="ECO:0000256" key="9">
    <source>
        <dbReference type="SAM" id="Phobius"/>
    </source>
</evidence>
<keyword evidence="7 9" id="KW-1133">Transmembrane helix</keyword>
<keyword evidence="13" id="KW-0378">Hydrolase</keyword>
<dbReference type="Proteomes" id="UP000254191">
    <property type="component" value="Unassembled WGS sequence"/>
</dbReference>
<accession>A0A1Z1SRU2</accession>
<sequence length="575" mass="64347">MIKELIKSGYLLSNKKDKDLMVGLCLAVVEGLFATIPYILLYFLLIDLFANKITLAQLFYYFLSILLSIVLRIVIGTYSMPMIFIGAYKMMGQARLRIADHLRKIPIGWFSSQRSGDLASRLTADLEIIENIWSHFLGMFISTLAMPVFLSLFLVWVDWQLTLIILFSIPIALFALSISHKIMLKAAQQAADANANVQSELLDYIQGIMVIRSFGRLGPAWKKLKAALETQNKTQIVLDSKPAPWIALYGFILESGFILLMIIGTSRLISGSLSPSQFVFFLVLALPIYRQFFDLGLSSMLLNYAQKSLQRIEEVMKVVPLSEPKYTQLPIRTDIYFNNVSFIYPYNSQLTLDNISCCFPEKSFTAIVGPSGSGKSTLLQLISRLWDVNQGEILLDDININQINSDKLCSYVSSVYQDVVLFSGTIKDNILMGKTDAHDDEIITAAKLANAHEFIIQKPQNYDTPIGYGGMLLSGGERQRLSLARTLLKNAPILLIDEATSSIDCSSEVLIQQALSLLSKDKTIIMIAHRLNSIKNADNIIVMENGKIAEQGKHAELLAKNGLYAHLWLQQKALC</sequence>
<evidence type="ECO:0000313" key="13">
    <source>
        <dbReference type="EMBL" id="SUC38533.1"/>
    </source>
</evidence>
<evidence type="ECO:0000256" key="3">
    <source>
        <dbReference type="ARBA" id="ARBA00022475"/>
    </source>
</evidence>
<dbReference type="CDD" id="cd07346">
    <property type="entry name" value="ABC_6TM_exporters"/>
    <property type="match status" value="1"/>
</dbReference>
<dbReference type="PANTHER" id="PTHR43394:SF1">
    <property type="entry name" value="ATP-BINDING CASSETTE SUB-FAMILY B MEMBER 10, MITOCHONDRIAL"/>
    <property type="match status" value="1"/>
</dbReference>
<keyword evidence="3" id="KW-1003">Cell membrane</keyword>
<dbReference type="InterPro" id="IPR036640">
    <property type="entry name" value="ABC1_TM_sf"/>
</dbReference>
<feature type="transmembrane region" description="Helical" evidence="9">
    <location>
        <begin position="161"/>
        <end position="179"/>
    </location>
</feature>